<dbReference type="Proteomes" id="UP001370490">
    <property type="component" value="Unassembled WGS sequence"/>
</dbReference>
<sequence length="219" mass="24211">MTRPLLNIRLPCLSLNLNGSSSSSSTHLELCSKTPFPNLRNNSSSNSKWASLQQKLNSNGRFSCLFSDGRRQEEARKALESALGGKKNEFEKWDKEIKKREEQGGGGDTGGGGWFGWGGRFGGSDGDRFWQEAQQTSLAVLGIILMYFILAKGEVMLAVIFNPLLFALRGTRNALTYITSFVMKIISPNSHAKFSATPMDETYTLTSAQERVVKKWGSD</sequence>
<evidence type="ECO:0000256" key="1">
    <source>
        <dbReference type="SAM" id="Phobius"/>
    </source>
</evidence>
<dbReference type="AlphaFoldDB" id="A0AAN8UP84"/>
<comment type="caution">
    <text evidence="2">The sequence shown here is derived from an EMBL/GenBank/DDBJ whole genome shotgun (WGS) entry which is preliminary data.</text>
</comment>
<keyword evidence="1" id="KW-0472">Membrane</keyword>
<name>A0AAN8UP84_9MAGN</name>
<gene>
    <name evidence="2" type="ORF">RJ641_018580</name>
</gene>
<accession>A0AAN8UP84</accession>
<organism evidence="2 3">
    <name type="scientific">Dillenia turbinata</name>
    <dbReference type="NCBI Taxonomy" id="194707"/>
    <lineage>
        <taxon>Eukaryota</taxon>
        <taxon>Viridiplantae</taxon>
        <taxon>Streptophyta</taxon>
        <taxon>Embryophyta</taxon>
        <taxon>Tracheophyta</taxon>
        <taxon>Spermatophyta</taxon>
        <taxon>Magnoliopsida</taxon>
        <taxon>eudicotyledons</taxon>
        <taxon>Gunneridae</taxon>
        <taxon>Pentapetalae</taxon>
        <taxon>Dilleniales</taxon>
        <taxon>Dilleniaceae</taxon>
        <taxon>Dillenia</taxon>
    </lineage>
</organism>
<evidence type="ECO:0000313" key="2">
    <source>
        <dbReference type="EMBL" id="KAK6917829.1"/>
    </source>
</evidence>
<dbReference type="PANTHER" id="PTHR36393:SF1">
    <property type="entry name" value="SULFATE ADENYLYLTRANSFERASE SUBUNIT"/>
    <property type="match status" value="1"/>
</dbReference>
<keyword evidence="1" id="KW-1133">Transmembrane helix</keyword>
<proteinExistence type="predicted"/>
<evidence type="ECO:0000313" key="3">
    <source>
        <dbReference type="Proteomes" id="UP001370490"/>
    </source>
</evidence>
<keyword evidence="1" id="KW-0812">Transmembrane</keyword>
<keyword evidence="3" id="KW-1185">Reference proteome</keyword>
<protein>
    <submittedName>
        <fullName evidence="2">Uncharacterized protein</fullName>
    </submittedName>
</protein>
<dbReference type="PANTHER" id="PTHR36393">
    <property type="entry name" value="SULFATE ADENYLYLTRANSFERASE SUBUNIT"/>
    <property type="match status" value="1"/>
</dbReference>
<feature type="transmembrane region" description="Helical" evidence="1">
    <location>
        <begin position="138"/>
        <end position="161"/>
    </location>
</feature>
<reference evidence="2 3" key="1">
    <citation type="submission" date="2023-12" db="EMBL/GenBank/DDBJ databases">
        <title>A high-quality genome assembly for Dillenia turbinata (Dilleniales).</title>
        <authorList>
            <person name="Chanderbali A."/>
        </authorList>
    </citation>
    <scope>NUCLEOTIDE SEQUENCE [LARGE SCALE GENOMIC DNA]</scope>
    <source>
        <strain evidence="2">LSX21</strain>
        <tissue evidence="2">Leaf</tissue>
    </source>
</reference>
<dbReference type="EMBL" id="JBAMMX010000023">
    <property type="protein sequence ID" value="KAK6917829.1"/>
    <property type="molecule type" value="Genomic_DNA"/>
</dbReference>